<feature type="domain" description="Ig-like" evidence="3">
    <location>
        <begin position="140"/>
        <end position="221"/>
    </location>
</feature>
<dbReference type="InterPro" id="IPR050488">
    <property type="entry name" value="Ig_Fc_receptor"/>
</dbReference>
<dbReference type="Pfam" id="PF13895">
    <property type="entry name" value="Ig_2"/>
    <property type="match status" value="1"/>
</dbReference>
<dbReference type="GO" id="GO:0004888">
    <property type="term" value="F:transmembrane signaling receptor activity"/>
    <property type="evidence" value="ECO:0007669"/>
    <property type="project" value="TreeGrafter"/>
</dbReference>
<organism evidence="4 5">
    <name type="scientific">Sparus aurata</name>
    <name type="common">Gilthead sea bream</name>
    <dbReference type="NCBI Taxonomy" id="8175"/>
    <lineage>
        <taxon>Eukaryota</taxon>
        <taxon>Metazoa</taxon>
        <taxon>Chordata</taxon>
        <taxon>Craniata</taxon>
        <taxon>Vertebrata</taxon>
        <taxon>Euteleostomi</taxon>
        <taxon>Actinopterygii</taxon>
        <taxon>Neopterygii</taxon>
        <taxon>Teleostei</taxon>
        <taxon>Neoteleostei</taxon>
        <taxon>Acanthomorphata</taxon>
        <taxon>Eupercaria</taxon>
        <taxon>Spariformes</taxon>
        <taxon>Sparidae</taxon>
        <taxon>Sparus</taxon>
    </lineage>
</organism>
<dbReference type="PROSITE" id="PS50835">
    <property type="entry name" value="IG_LIKE"/>
    <property type="match status" value="6"/>
</dbReference>
<dbReference type="SUPFAM" id="SSF48726">
    <property type="entry name" value="Immunoglobulin"/>
    <property type="match status" value="6"/>
</dbReference>
<dbReference type="SMART" id="SM00409">
    <property type="entry name" value="IG"/>
    <property type="match status" value="7"/>
</dbReference>
<evidence type="ECO:0000256" key="2">
    <source>
        <dbReference type="ARBA" id="ARBA00023157"/>
    </source>
</evidence>
<keyword evidence="1" id="KW-0732">Signal</keyword>
<keyword evidence="2" id="KW-1015">Disulfide bond</keyword>
<dbReference type="InterPro" id="IPR003598">
    <property type="entry name" value="Ig_sub2"/>
</dbReference>
<dbReference type="InterPro" id="IPR003599">
    <property type="entry name" value="Ig_sub"/>
</dbReference>
<reference evidence="4" key="3">
    <citation type="submission" date="2025-09" db="UniProtKB">
        <authorList>
            <consortium name="Ensembl"/>
        </authorList>
    </citation>
    <scope>IDENTIFICATION</scope>
</reference>
<dbReference type="AlphaFoldDB" id="A0A671UVF4"/>
<dbReference type="InterPro" id="IPR013783">
    <property type="entry name" value="Ig-like_fold"/>
</dbReference>
<accession>A0A671UVF4</accession>
<name>A0A671UVF4_SPAAU</name>
<protein>
    <recommendedName>
        <fullName evidence="3">Ig-like domain-containing protein</fullName>
    </recommendedName>
</protein>
<feature type="domain" description="Ig-like" evidence="3">
    <location>
        <begin position="316"/>
        <end position="394"/>
    </location>
</feature>
<dbReference type="Gene3D" id="2.60.40.10">
    <property type="entry name" value="Immunoglobulins"/>
    <property type="match status" value="8"/>
</dbReference>
<evidence type="ECO:0000259" key="3">
    <source>
        <dbReference type="PROSITE" id="PS50835"/>
    </source>
</evidence>
<feature type="domain" description="Ig-like" evidence="3">
    <location>
        <begin position="676"/>
        <end position="752"/>
    </location>
</feature>
<feature type="domain" description="Ig-like" evidence="3">
    <location>
        <begin position="589"/>
        <end position="670"/>
    </location>
</feature>
<reference evidence="4" key="2">
    <citation type="submission" date="2025-08" db="UniProtKB">
        <authorList>
            <consortium name="Ensembl"/>
        </authorList>
    </citation>
    <scope>IDENTIFICATION</scope>
</reference>
<feature type="domain" description="Ig-like" evidence="3">
    <location>
        <begin position="506"/>
        <end position="585"/>
    </location>
</feature>
<dbReference type="GO" id="GO:0006955">
    <property type="term" value="P:immune response"/>
    <property type="evidence" value="ECO:0007669"/>
    <property type="project" value="TreeGrafter"/>
</dbReference>
<sequence>MDTNHQSHTTGEITIYHVSVSDEGRYKCKFDIWAESAERLLKVTAGRRGVKLTADRTIIPLGGRVTLTCSVEDPAGFKYQRFRQTSDSSGETSPQAEIVDESNRVISQGGKYTCRGWRNEPYVVTSESNAVIIHETASRPKAELRADDRDIPVGGSVTLTCSVNPSSSGWKYFWYRGEKTSEPLTSQLSAGPIRVSEEGVYWCRGGRGEPVYYTEYSDSITIYRDVPNKAVVTLQPNWSEIYRGETITLRCEIKDGGDTEWEYEWRTNSSEKPSNQNELSIRSVSASHSGVYRCKGSENSSTYWSDPFNLTVSDKPQSVLTVSPSWLSAGASVTLNCSFKDQSAGWRFYWYKAVPDPPVNSYSYELLPGSSSGTEQDSYIVHGQTHTAEYACIAGRGDPVYYTYNSKSQFVWSADFHSSVSLTVSPDRAQHFTSDSVSLSCEGNSTEWRVRRLSPEDRDLSDCTTWGTMSGSTCKLNTNQLSDTVYWCESGSGEFSNAVNITIQDKDMILLSPARPVTEGDSVSLSCKLRKQTFDSTVFFYHNEKLIQNDTRWELNISAVSKSDEGFYKCQHSGQESAQSWMSVQANRPKAELRADDRDIPVGGSVTLTCSVNPSSSGWKYFWYRGEKTSEPLTSQLSAGPIRVSEEGVYWCRGGRGEPVYYTEYSDSVTIYKKVPNKVVVTLQTNWSEIYRGETITLRCEIKDGGDTEWEYEWKTTSSEKPSSKKELIFKTKSDSGVYRCKGRKKSEKSSTDWSDPFKLTVSDSKSHQIFF</sequence>
<evidence type="ECO:0000313" key="4">
    <source>
        <dbReference type="Ensembl" id="ENSSAUP00010016535.1"/>
    </source>
</evidence>
<dbReference type="Ensembl" id="ENSSAUT00010017503.1">
    <property type="protein sequence ID" value="ENSSAUP00010016535.1"/>
    <property type="gene ID" value="ENSSAUG00010007606.1"/>
</dbReference>
<dbReference type="PANTHER" id="PTHR11481:SF64">
    <property type="entry name" value="FC RECEPTOR-LIKE PROTEIN 4"/>
    <property type="match status" value="1"/>
</dbReference>
<dbReference type="GO" id="GO:0009897">
    <property type="term" value="C:external side of plasma membrane"/>
    <property type="evidence" value="ECO:0007669"/>
    <property type="project" value="TreeGrafter"/>
</dbReference>
<dbReference type="GeneTree" id="ENSGT00940000162700"/>
<feature type="domain" description="Ig-like" evidence="3">
    <location>
        <begin position="227"/>
        <end position="311"/>
    </location>
</feature>
<evidence type="ECO:0000256" key="1">
    <source>
        <dbReference type="ARBA" id="ARBA00022729"/>
    </source>
</evidence>
<keyword evidence="5" id="KW-1185">Reference proteome</keyword>
<dbReference type="Proteomes" id="UP000472265">
    <property type="component" value="Chromosome 10"/>
</dbReference>
<proteinExistence type="predicted"/>
<reference evidence="4" key="1">
    <citation type="submission" date="2021-04" db="EMBL/GenBank/DDBJ databases">
        <authorList>
            <consortium name="Wellcome Sanger Institute Data Sharing"/>
        </authorList>
    </citation>
    <scope>NUCLEOTIDE SEQUENCE [LARGE SCALE GENOMIC DNA]</scope>
</reference>
<evidence type="ECO:0000313" key="5">
    <source>
        <dbReference type="Proteomes" id="UP000472265"/>
    </source>
</evidence>
<dbReference type="InParanoid" id="A0A671UVF4"/>
<dbReference type="GO" id="GO:0007166">
    <property type="term" value="P:cell surface receptor signaling pathway"/>
    <property type="evidence" value="ECO:0007669"/>
    <property type="project" value="TreeGrafter"/>
</dbReference>
<dbReference type="InterPro" id="IPR036179">
    <property type="entry name" value="Ig-like_dom_sf"/>
</dbReference>
<dbReference type="Pfam" id="PF13927">
    <property type="entry name" value="Ig_3"/>
    <property type="match status" value="1"/>
</dbReference>
<dbReference type="InterPro" id="IPR007110">
    <property type="entry name" value="Ig-like_dom"/>
</dbReference>
<dbReference type="SMART" id="SM00408">
    <property type="entry name" value="IGc2"/>
    <property type="match status" value="5"/>
</dbReference>
<dbReference type="PANTHER" id="PTHR11481">
    <property type="entry name" value="IMMUNOGLOBULIN FC RECEPTOR"/>
    <property type="match status" value="1"/>
</dbReference>